<dbReference type="OrthoDB" id="9810929at2"/>
<sequence length="198" mass="21268">MIDSIRDNFTESIQTKIAAIEVLPEAIERATYMMVQALIAGHKILCCGSGASAMDAQQFAALLLNRFEGDRPSLPALVLSCDAATITSTTNDMSYTEVFSKQVRALGHGSDILLAISSDGNSRNIIMAMEAALSRDMTIIALTGKDGGEMAGLLGPNDMEIRVPSNKTQRIQEVHQLVIHTLCDGIDDCLFPEHNGGD</sequence>
<keyword evidence="2" id="KW-0413">Isomerase</keyword>
<evidence type="ECO:0000313" key="2">
    <source>
        <dbReference type="EMBL" id="ALS99676.1"/>
    </source>
</evidence>
<dbReference type="PANTHER" id="PTHR30390:SF6">
    <property type="entry name" value="DNAA INITIATOR-ASSOCIATING PROTEIN DIAA"/>
    <property type="match status" value="1"/>
</dbReference>
<dbReference type="Gene3D" id="3.40.50.10490">
    <property type="entry name" value="Glucose-6-phosphate isomerase like protein, domain 1"/>
    <property type="match status" value="1"/>
</dbReference>
<dbReference type="InterPro" id="IPR001347">
    <property type="entry name" value="SIS_dom"/>
</dbReference>
<name>A0A0U2ZN15_9ALTE</name>
<proteinExistence type="predicted"/>
<dbReference type="GO" id="GO:1901135">
    <property type="term" value="P:carbohydrate derivative metabolic process"/>
    <property type="evidence" value="ECO:0007669"/>
    <property type="project" value="InterPro"/>
</dbReference>
<dbReference type="Pfam" id="PF13580">
    <property type="entry name" value="SIS_2"/>
    <property type="match status" value="1"/>
</dbReference>
<dbReference type="KEGG" id="lal:AT746_16330"/>
<gene>
    <name evidence="2" type="ORF">AT746_16330</name>
</gene>
<dbReference type="Proteomes" id="UP000068447">
    <property type="component" value="Chromosome"/>
</dbReference>
<accession>A0A0U2ZN15</accession>
<dbReference type="PROSITE" id="PS51464">
    <property type="entry name" value="SIS"/>
    <property type="match status" value="1"/>
</dbReference>
<dbReference type="GO" id="GO:0097367">
    <property type="term" value="F:carbohydrate derivative binding"/>
    <property type="evidence" value="ECO:0007669"/>
    <property type="project" value="InterPro"/>
</dbReference>
<dbReference type="CDD" id="cd05006">
    <property type="entry name" value="SIS_GmhA"/>
    <property type="match status" value="1"/>
</dbReference>
<organism evidence="2 3">
    <name type="scientific">Lacimicrobium alkaliphilum</name>
    <dbReference type="NCBI Taxonomy" id="1526571"/>
    <lineage>
        <taxon>Bacteria</taxon>
        <taxon>Pseudomonadati</taxon>
        <taxon>Pseudomonadota</taxon>
        <taxon>Gammaproteobacteria</taxon>
        <taxon>Alteromonadales</taxon>
        <taxon>Alteromonadaceae</taxon>
        <taxon>Lacimicrobium</taxon>
    </lineage>
</organism>
<feature type="domain" description="SIS" evidence="1">
    <location>
        <begin position="34"/>
        <end position="196"/>
    </location>
</feature>
<dbReference type="EMBL" id="CP013650">
    <property type="protein sequence ID" value="ALS99676.1"/>
    <property type="molecule type" value="Genomic_DNA"/>
</dbReference>
<dbReference type="InterPro" id="IPR050099">
    <property type="entry name" value="SIS_GmhA/DiaA_subfam"/>
</dbReference>
<keyword evidence="3" id="KW-1185">Reference proteome</keyword>
<dbReference type="InterPro" id="IPR046348">
    <property type="entry name" value="SIS_dom_sf"/>
</dbReference>
<dbReference type="GO" id="GO:0016853">
    <property type="term" value="F:isomerase activity"/>
    <property type="evidence" value="ECO:0007669"/>
    <property type="project" value="UniProtKB-KW"/>
</dbReference>
<dbReference type="InterPro" id="IPR035461">
    <property type="entry name" value="GmhA/DiaA"/>
</dbReference>
<dbReference type="STRING" id="1526571.AT746_16330"/>
<dbReference type="AlphaFoldDB" id="A0A0U2ZN15"/>
<dbReference type="SUPFAM" id="SSF53697">
    <property type="entry name" value="SIS domain"/>
    <property type="match status" value="1"/>
</dbReference>
<dbReference type="RefSeq" id="WP_062482481.1">
    <property type="nucleotide sequence ID" value="NZ_CP013650.1"/>
</dbReference>
<reference evidence="2 3" key="1">
    <citation type="submission" date="2015-12" db="EMBL/GenBank/DDBJ databases">
        <title>Complete genome of Lacimicrobium alkaliphilum KCTC 32984.</title>
        <authorList>
            <person name="Kim S.-G."/>
            <person name="Lee Y.-J."/>
        </authorList>
    </citation>
    <scope>NUCLEOTIDE SEQUENCE [LARGE SCALE GENOMIC DNA]</scope>
    <source>
        <strain evidence="2 3">YelD216</strain>
    </source>
</reference>
<evidence type="ECO:0000313" key="3">
    <source>
        <dbReference type="Proteomes" id="UP000068447"/>
    </source>
</evidence>
<protein>
    <submittedName>
        <fullName evidence="2">Phosphoheptose isomerase</fullName>
    </submittedName>
</protein>
<evidence type="ECO:0000259" key="1">
    <source>
        <dbReference type="PROSITE" id="PS51464"/>
    </source>
</evidence>
<dbReference type="PANTHER" id="PTHR30390">
    <property type="entry name" value="SEDOHEPTULOSE 7-PHOSPHATE ISOMERASE / DNAA INITIATOR-ASSOCIATING FACTOR FOR REPLICATION INITIATION"/>
    <property type="match status" value="1"/>
</dbReference>